<dbReference type="eggNOG" id="ENOG5030QRP">
    <property type="taxonomic scope" value="Bacteria"/>
</dbReference>
<protein>
    <submittedName>
        <fullName evidence="1">Putative Gram-negative pili assembly chaperone</fullName>
    </submittedName>
</protein>
<dbReference type="OrthoDB" id="538667at2"/>
<comment type="caution">
    <text evidence="1">The sequence shown here is derived from an EMBL/GenBank/DDBJ whole genome shotgun (WGS) entry which is preliminary data.</text>
</comment>
<dbReference type="STRING" id="59925.EU91_1175"/>
<name>A0A0A1ZDC7_PROMR</name>
<reference evidence="2" key="1">
    <citation type="journal article" date="2014" name="Sci. Data">
        <title>Genomes of diverse isolates of the marine cyanobacterium Prochlorococcus.</title>
        <authorList>
            <person name="Biller S."/>
            <person name="Berube P."/>
            <person name="Thompson J."/>
            <person name="Kelly L."/>
            <person name="Roggensack S."/>
            <person name="Awad L."/>
            <person name="Roache-Johnson K."/>
            <person name="Ding H."/>
            <person name="Giovannoni S.J."/>
            <person name="Moore L.R."/>
            <person name="Chisholm S.W."/>
        </authorList>
    </citation>
    <scope>NUCLEOTIDE SEQUENCE [LARGE SCALE GENOMIC DNA]</scope>
    <source>
        <strain evidence="2">GP2</strain>
    </source>
</reference>
<dbReference type="EMBL" id="JNAH01000005">
    <property type="protein sequence ID" value="KGF87445.1"/>
    <property type="molecule type" value="Genomic_DNA"/>
</dbReference>
<dbReference type="RefSeq" id="WP_032524655.1">
    <property type="nucleotide sequence ID" value="NZ_CP138934.1"/>
</dbReference>
<dbReference type="AlphaFoldDB" id="A0A0A1ZDC7"/>
<organism evidence="1 2">
    <name type="scientific">Prochlorococcus marinus str. GP2</name>
    <dbReference type="NCBI Taxonomy" id="59925"/>
    <lineage>
        <taxon>Bacteria</taxon>
        <taxon>Bacillati</taxon>
        <taxon>Cyanobacteriota</taxon>
        <taxon>Cyanophyceae</taxon>
        <taxon>Synechococcales</taxon>
        <taxon>Prochlorococcaceae</taxon>
        <taxon>Prochlorococcus</taxon>
    </lineage>
</organism>
<evidence type="ECO:0000313" key="1">
    <source>
        <dbReference type="EMBL" id="KGF87445.1"/>
    </source>
</evidence>
<evidence type="ECO:0000313" key="2">
    <source>
        <dbReference type="Proteomes" id="UP000030598"/>
    </source>
</evidence>
<dbReference type="Proteomes" id="UP000030598">
    <property type="component" value="Unassembled WGS sequence"/>
</dbReference>
<gene>
    <name evidence="1" type="ORF">EU91_1175</name>
</gene>
<proteinExistence type="predicted"/>
<accession>A0A0A1ZDC7</accession>
<sequence length="256" mass="29708">MKEIGEIKSNIYKIAAVTDRGQRLNKLISPMYEEKANEMDELIDDLKDFSFEISEKLLSGEWELIFSNVELFRSSPFFLAIEKALNDEFKSNLFFKLHQLQVGSFGISTIGRIAQKIDFDKKEFISTFDTTIFGLTTIPILGWFKLLPTFGGRVITLASDLVLRNNLLDMNLQKTKVSKVDGLNKIPLFSELLMDRWYPVKEVWNKLPWNKESPNCQISIVYLDEEMRIMQDMYGSIFIYIRPSISLLNSNKIFND</sequence>